<dbReference type="PIRSF" id="PIRSF000166">
    <property type="entry name" value="Coproporphyri_ox"/>
    <property type="match status" value="1"/>
</dbReference>
<organism evidence="7 8">
    <name type="scientific">Almyronema epifaneia S1</name>
    <dbReference type="NCBI Taxonomy" id="2991925"/>
    <lineage>
        <taxon>Bacteria</taxon>
        <taxon>Bacillati</taxon>
        <taxon>Cyanobacteriota</taxon>
        <taxon>Cyanophyceae</taxon>
        <taxon>Nodosilineales</taxon>
        <taxon>Nodosilineaceae</taxon>
        <taxon>Almyronema</taxon>
        <taxon>Almyronema epifaneia</taxon>
    </lineage>
</organism>
<dbReference type="PRINTS" id="PR00073">
    <property type="entry name" value="COPRGNOXDASE"/>
</dbReference>
<dbReference type="NCBIfam" id="NF003727">
    <property type="entry name" value="PRK05330.1"/>
    <property type="match status" value="1"/>
</dbReference>
<dbReference type="PANTHER" id="PTHR10755:SF0">
    <property type="entry name" value="OXYGEN-DEPENDENT COPROPORPHYRINOGEN-III OXIDASE, MITOCHONDRIAL"/>
    <property type="match status" value="1"/>
</dbReference>
<dbReference type="EMBL" id="JBHZOL010000069">
    <property type="protein sequence ID" value="MFE4106627.1"/>
    <property type="molecule type" value="Genomic_DNA"/>
</dbReference>
<dbReference type="EC" id="1.3.3.3" evidence="4"/>
<keyword evidence="8" id="KW-1185">Reference proteome</keyword>
<dbReference type="Pfam" id="PF01218">
    <property type="entry name" value="Coprogen_oxidas"/>
    <property type="match status" value="1"/>
</dbReference>
<dbReference type="PROSITE" id="PS01021">
    <property type="entry name" value="COPROGEN_OXIDASE"/>
    <property type="match status" value="1"/>
</dbReference>
<dbReference type="InterPro" id="IPR018375">
    <property type="entry name" value="Coprogen_oxidase_CS"/>
</dbReference>
<protein>
    <recommendedName>
        <fullName evidence="4">coproporphyrinogen oxidase</fullName>
        <ecNumber evidence="4">1.3.3.3</ecNumber>
    </recommendedName>
</protein>
<comment type="pathway">
    <text evidence="1">Porphyrin-containing compound metabolism; protoporphyrin-IX biosynthesis; protoporphyrinogen-IX from coproporphyrinogen-III (O2 route): step 1/1.</text>
</comment>
<dbReference type="RefSeq" id="WP_377964574.1">
    <property type="nucleotide sequence ID" value="NZ_JBHZOL010000069.1"/>
</dbReference>
<evidence type="ECO:0000256" key="5">
    <source>
        <dbReference type="ARBA" id="ARBA00023002"/>
    </source>
</evidence>
<dbReference type="PANTHER" id="PTHR10755">
    <property type="entry name" value="COPROPORPHYRINOGEN III OXIDASE, MITOCHONDRIAL"/>
    <property type="match status" value="1"/>
</dbReference>
<comment type="similarity">
    <text evidence="2">Belongs to the aerobic coproporphyrinogen-III oxidase family.</text>
</comment>
<reference evidence="7 8" key="1">
    <citation type="submission" date="2024-10" db="EMBL/GenBank/DDBJ databases">
        <authorList>
            <person name="Ratan Roy A."/>
            <person name="Morales Sandoval P.H."/>
            <person name="De Los Santos Villalobos S."/>
            <person name="Chakraborty S."/>
            <person name="Mukherjee J."/>
        </authorList>
    </citation>
    <scope>NUCLEOTIDE SEQUENCE [LARGE SCALE GENOMIC DNA]</scope>
    <source>
        <strain evidence="7 8">S1</strain>
    </source>
</reference>
<evidence type="ECO:0000313" key="7">
    <source>
        <dbReference type="EMBL" id="MFE4106627.1"/>
    </source>
</evidence>
<evidence type="ECO:0000256" key="3">
    <source>
        <dbReference type="ARBA" id="ARBA00011738"/>
    </source>
</evidence>
<dbReference type="GO" id="GO:0004109">
    <property type="term" value="F:coproporphyrinogen oxidase activity"/>
    <property type="evidence" value="ECO:0007669"/>
    <property type="project" value="UniProtKB-EC"/>
</dbReference>
<dbReference type="Proteomes" id="UP001600165">
    <property type="component" value="Unassembled WGS sequence"/>
</dbReference>
<proteinExistence type="inferred from homology"/>
<evidence type="ECO:0000256" key="4">
    <source>
        <dbReference type="ARBA" id="ARBA00012869"/>
    </source>
</evidence>
<name>A0ABW6IFZ5_9CYAN</name>
<evidence type="ECO:0000256" key="6">
    <source>
        <dbReference type="ARBA" id="ARBA00023244"/>
    </source>
</evidence>
<evidence type="ECO:0000313" key="8">
    <source>
        <dbReference type="Proteomes" id="UP001600165"/>
    </source>
</evidence>
<dbReference type="Gene3D" id="3.40.1500.10">
    <property type="entry name" value="Coproporphyrinogen III oxidase, aerobic"/>
    <property type="match status" value="1"/>
</dbReference>
<dbReference type="InterPro" id="IPR001260">
    <property type="entry name" value="Coprogen_oxidase_aer"/>
</dbReference>
<gene>
    <name evidence="7" type="primary">hemF</name>
    <name evidence="7" type="ORF">ACFVKH_10095</name>
</gene>
<keyword evidence="6" id="KW-0627">Porphyrin biosynthesis</keyword>
<dbReference type="InterPro" id="IPR036406">
    <property type="entry name" value="Coprogen_oxidase_aer_sf"/>
</dbReference>
<comment type="subunit">
    <text evidence="3">Homodimer.</text>
</comment>
<dbReference type="SUPFAM" id="SSF102886">
    <property type="entry name" value="Coproporphyrinogen III oxidase"/>
    <property type="match status" value="1"/>
</dbReference>
<evidence type="ECO:0000256" key="2">
    <source>
        <dbReference type="ARBA" id="ARBA00010644"/>
    </source>
</evidence>
<keyword evidence="5 7" id="KW-0560">Oxidoreductase</keyword>
<accession>A0ABW6IFZ5</accession>
<evidence type="ECO:0000256" key="1">
    <source>
        <dbReference type="ARBA" id="ARBA00005168"/>
    </source>
</evidence>
<comment type="caution">
    <text evidence="7">The sequence shown here is derived from an EMBL/GenBank/DDBJ whole genome shotgun (WGS) entry which is preliminary data.</text>
</comment>
<sequence length="332" mass="37946">MLTTLEPKQQQENLLKATKSVFRQMFDDTCQAIEQLDGTAFTEQPWTRENNTWVMGESKGDSIYIDRALLGGTVFEKIGVNYVAINGELPPGMTFQKAGALATDEADQIDSEKGTPFFATGTSFVIHPRNPMVPIVHCNYRYFQVGKISEPQYWWFGGGADLTPAYLFEEDAVHFHKAHKAVCDQYDVAYYPRFKKWCDDYFHISHRGESRGIGGIFFDQLNHLPAEQLLEFVTDCTKVFPQAYLPIVERCKDMSFTEENKQWQRIVRGRYVEFILTSDRGARFGLASGMVNHQSIFNCMPPAASWTYDDQPNLGSQEASLRAVLKQPREWV</sequence>